<sequence>MNIYQRWLTFVLIDNNNSFKEMLTKIELAFKCKLSCKDEKGRYIARAELDNFSIAVIDKIDRLSELLCDEHYTLEITILSDKYFNSKFESYIKEILTNNFIQWKRSIWTPAEVTPLSKR</sequence>
<dbReference type="Proteomes" id="UP000229434">
    <property type="component" value="Unassembled WGS sequence"/>
</dbReference>
<evidence type="ECO:0000313" key="1">
    <source>
        <dbReference type="EMBL" id="PIT55383.1"/>
    </source>
</evidence>
<dbReference type="EMBL" id="MEIS01000099">
    <property type="protein sequence ID" value="PIT55383.1"/>
    <property type="molecule type" value="Genomic_DNA"/>
</dbReference>
<gene>
    <name evidence="1" type="ORF">BHC49_06490</name>
</gene>
<dbReference type="RefSeq" id="WP_100135323.1">
    <property type="nucleotide sequence ID" value="NZ_MEIS01000099.1"/>
</dbReference>
<evidence type="ECO:0000313" key="2">
    <source>
        <dbReference type="Proteomes" id="UP000229434"/>
    </source>
</evidence>
<name>A0A2N9XY83_9NEIS</name>
<accession>A0A2N9XY83</accession>
<reference evidence="1 2" key="1">
    <citation type="journal article" date="2017" name="MBio">
        <title>Type VI secretion-mediated competition in the bee gut microbiome.</title>
        <authorList>
            <person name="Steele M.I."/>
            <person name="Kwong W.K."/>
            <person name="Powell J.E."/>
            <person name="Whiteley M."/>
            <person name="Moran N.A."/>
        </authorList>
    </citation>
    <scope>NUCLEOTIDE SEQUENCE [LARGE SCALE GENOMIC DNA]</scope>
    <source>
        <strain evidence="1 2">Nev3CBA3</strain>
    </source>
</reference>
<dbReference type="AlphaFoldDB" id="A0A2N9XY83"/>
<protein>
    <submittedName>
        <fullName evidence="1">Uncharacterized protein</fullName>
    </submittedName>
</protein>
<dbReference type="OrthoDB" id="2680449at2"/>
<proteinExistence type="predicted"/>
<organism evidence="1 2">
    <name type="scientific">Snodgrassella alvi</name>
    <dbReference type="NCBI Taxonomy" id="1196083"/>
    <lineage>
        <taxon>Bacteria</taxon>
        <taxon>Pseudomonadati</taxon>
        <taxon>Pseudomonadota</taxon>
        <taxon>Betaproteobacteria</taxon>
        <taxon>Neisseriales</taxon>
        <taxon>Neisseriaceae</taxon>
        <taxon>Snodgrassella</taxon>
    </lineage>
</organism>
<comment type="caution">
    <text evidence="1">The sequence shown here is derived from an EMBL/GenBank/DDBJ whole genome shotgun (WGS) entry which is preliminary data.</text>
</comment>